<feature type="domain" description="Integrase catalytic" evidence="2">
    <location>
        <begin position="412"/>
        <end position="574"/>
    </location>
</feature>
<dbReference type="SUPFAM" id="SSF53098">
    <property type="entry name" value="Ribonuclease H-like"/>
    <property type="match status" value="1"/>
</dbReference>
<dbReference type="Gene3D" id="3.30.420.10">
    <property type="entry name" value="Ribonuclease H-like superfamily/Ribonuclease H"/>
    <property type="match status" value="1"/>
</dbReference>
<dbReference type="Pfam" id="PF17921">
    <property type="entry name" value="Integrase_H2C2"/>
    <property type="match status" value="1"/>
</dbReference>
<dbReference type="InterPro" id="IPR012337">
    <property type="entry name" value="RNaseH-like_sf"/>
</dbReference>
<dbReference type="InterPro" id="IPR036397">
    <property type="entry name" value="RNaseH_sf"/>
</dbReference>
<dbReference type="Pfam" id="PF22938">
    <property type="entry name" value="Integrase_p58_C"/>
    <property type="match status" value="1"/>
</dbReference>
<name>A0A8X6W607_TRICX</name>
<dbReference type="EMBL" id="BMAU01021386">
    <property type="protein sequence ID" value="GFY28647.1"/>
    <property type="molecule type" value="Genomic_DNA"/>
</dbReference>
<evidence type="ECO:0000313" key="3">
    <source>
        <dbReference type="EMBL" id="GFY28647.1"/>
    </source>
</evidence>
<gene>
    <name evidence="3" type="primary">POL</name>
    <name evidence="3" type="ORF">TNCV_3440141</name>
</gene>
<accession>A0A8X6W607</accession>
<dbReference type="Gene3D" id="1.10.340.70">
    <property type="match status" value="1"/>
</dbReference>
<dbReference type="AlphaFoldDB" id="A0A8X6W607"/>
<evidence type="ECO:0000313" key="4">
    <source>
        <dbReference type="Proteomes" id="UP000887159"/>
    </source>
</evidence>
<dbReference type="FunFam" id="1.10.340.70:FF:000001">
    <property type="entry name" value="Retrovirus-related Pol polyprotein from transposon gypsy-like Protein"/>
    <property type="match status" value="1"/>
</dbReference>
<reference evidence="3" key="1">
    <citation type="submission" date="2020-08" db="EMBL/GenBank/DDBJ databases">
        <title>Multicomponent nature underlies the extraordinary mechanical properties of spider dragline silk.</title>
        <authorList>
            <person name="Kono N."/>
            <person name="Nakamura H."/>
            <person name="Mori M."/>
            <person name="Yoshida Y."/>
            <person name="Ohtoshi R."/>
            <person name="Malay A.D."/>
            <person name="Moran D.A.P."/>
            <person name="Tomita M."/>
            <person name="Numata K."/>
            <person name="Arakawa K."/>
        </authorList>
    </citation>
    <scope>NUCLEOTIDE SEQUENCE</scope>
</reference>
<dbReference type="GO" id="GO:0003964">
    <property type="term" value="F:RNA-directed DNA polymerase activity"/>
    <property type="evidence" value="ECO:0007669"/>
    <property type="project" value="UniProtKB-EC"/>
</dbReference>
<dbReference type="EC" id="2.7.7.49" evidence="1"/>
<protein>
    <recommendedName>
        <fullName evidence="1">RNA-directed DNA polymerase</fullName>
        <ecNumber evidence="1">2.7.7.49</ecNumber>
    </recommendedName>
</protein>
<evidence type="ECO:0000259" key="2">
    <source>
        <dbReference type="PROSITE" id="PS50994"/>
    </source>
</evidence>
<sequence>MAFLGKGKEQDMLQLVEELGINATLNMTVPSIKIAITNSEGYEEEFVKNMYETIIANGKRSEELERTEKIRLEKLVKEQALKEKELQLKFDLERFKIESGFRVNDVSNGSINTCSVTSNLNLKKLIPYFDPKQSDISLYLVIFERQAKRVAIEKKEWVGQLLDNWANLKSATQIAELFDNYEDVRKVNSKPMDRWGRNDKILTYSGVKEKENRFGKTSPRLGASVPEIEILNAVQTRSQVKATREERGIDSGDAKKGEDEVIIVSSDAEDEILIPALQEYVPELELLTVTRENFINAKKNSEEIKSSYEQAASQVQVTNQDYSLEKELLVKNREDKLGNVVKLIVVPEGLRDPIKSLCHEGTSTHLRITKSKDKLNRYFYWPNCYRDMEQFVKTCDQCQRAGKPNDKIKAPLKLVPVIQEVFTKLNIDACGPLPITSKGNRYLITAICMSSKFPEAIPVSDISSVSVTDALLNILSRMGFLREIQCDQGTSFTSALTSEFFERFGILVRHSSVYHPQSNPVERFHRTLKRLLRVLCLDAGSEWDKHLPSILLALRTVSHESTGYTPSELVYVKNLRTPETLVMEHWMEPEEGNLVTEYMFKLINRLKRCQEVAINKMEEMLVKRKTWYDKKAVKREFKDGDLVLVLATSRANKLAVQWIGPGTILNKISETNYLVEIPSRREKSQIYHINMLKPYYKRPEHVNVIINDKTKTLSQTRN</sequence>
<comment type="caution">
    <text evidence="3">The sequence shown here is derived from an EMBL/GenBank/DDBJ whole genome shotgun (WGS) entry which is preliminary data.</text>
</comment>
<dbReference type="GO" id="GO:0003676">
    <property type="term" value="F:nucleic acid binding"/>
    <property type="evidence" value="ECO:0007669"/>
    <property type="project" value="InterPro"/>
</dbReference>
<dbReference type="Pfam" id="PF00665">
    <property type="entry name" value="rve"/>
    <property type="match status" value="1"/>
</dbReference>
<dbReference type="InterPro" id="IPR041588">
    <property type="entry name" value="Integrase_H2C2"/>
</dbReference>
<dbReference type="Proteomes" id="UP000887159">
    <property type="component" value="Unassembled WGS sequence"/>
</dbReference>
<dbReference type="PANTHER" id="PTHR37984:SF15">
    <property type="entry name" value="INTEGRASE CATALYTIC DOMAIN-CONTAINING PROTEIN"/>
    <property type="match status" value="1"/>
</dbReference>
<proteinExistence type="predicted"/>
<dbReference type="InterPro" id="IPR050951">
    <property type="entry name" value="Retrovirus_Pol_polyprotein"/>
</dbReference>
<dbReference type="PROSITE" id="PS50994">
    <property type="entry name" value="INTEGRASE"/>
    <property type="match status" value="1"/>
</dbReference>
<evidence type="ECO:0000256" key="1">
    <source>
        <dbReference type="ARBA" id="ARBA00012493"/>
    </source>
</evidence>
<organism evidence="3 4">
    <name type="scientific">Trichonephila clavipes</name>
    <name type="common">Golden silk orbweaver</name>
    <name type="synonym">Nephila clavipes</name>
    <dbReference type="NCBI Taxonomy" id="2585209"/>
    <lineage>
        <taxon>Eukaryota</taxon>
        <taxon>Metazoa</taxon>
        <taxon>Ecdysozoa</taxon>
        <taxon>Arthropoda</taxon>
        <taxon>Chelicerata</taxon>
        <taxon>Arachnida</taxon>
        <taxon>Araneae</taxon>
        <taxon>Araneomorphae</taxon>
        <taxon>Entelegynae</taxon>
        <taxon>Araneoidea</taxon>
        <taxon>Nephilidae</taxon>
        <taxon>Trichonephila</taxon>
    </lineage>
</organism>
<keyword evidence="4" id="KW-1185">Reference proteome</keyword>
<dbReference type="InterPro" id="IPR054465">
    <property type="entry name" value="Integrase_p58-like_C"/>
</dbReference>
<dbReference type="InterPro" id="IPR001584">
    <property type="entry name" value="Integrase_cat-core"/>
</dbReference>
<dbReference type="GO" id="GO:0015074">
    <property type="term" value="P:DNA integration"/>
    <property type="evidence" value="ECO:0007669"/>
    <property type="project" value="InterPro"/>
</dbReference>
<dbReference type="PANTHER" id="PTHR37984">
    <property type="entry name" value="PROTEIN CBG26694"/>
    <property type="match status" value="1"/>
</dbReference>